<dbReference type="Proteomes" id="UP000622552">
    <property type="component" value="Unassembled WGS sequence"/>
</dbReference>
<evidence type="ECO:0000313" key="3">
    <source>
        <dbReference type="Proteomes" id="UP000622552"/>
    </source>
</evidence>
<organism evidence="2 3">
    <name type="scientific">Longispora fulva</name>
    <dbReference type="NCBI Taxonomy" id="619741"/>
    <lineage>
        <taxon>Bacteria</taxon>
        <taxon>Bacillati</taxon>
        <taxon>Actinomycetota</taxon>
        <taxon>Actinomycetes</taxon>
        <taxon>Micromonosporales</taxon>
        <taxon>Micromonosporaceae</taxon>
        <taxon>Longispora</taxon>
    </lineage>
</organism>
<evidence type="ECO:0008006" key="4">
    <source>
        <dbReference type="Google" id="ProtNLM"/>
    </source>
</evidence>
<proteinExistence type="predicted"/>
<keyword evidence="3" id="KW-1185">Reference proteome</keyword>
<feature type="region of interest" description="Disordered" evidence="1">
    <location>
        <begin position="466"/>
        <end position="486"/>
    </location>
</feature>
<reference evidence="2" key="1">
    <citation type="submission" date="2020-11" db="EMBL/GenBank/DDBJ databases">
        <title>Sequencing the genomes of 1000 actinobacteria strains.</title>
        <authorList>
            <person name="Klenk H.-P."/>
        </authorList>
    </citation>
    <scope>NUCLEOTIDE SEQUENCE</scope>
    <source>
        <strain evidence="2">DSM 45356</strain>
    </source>
</reference>
<dbReference type="AlphaFoldDB" id="A0A8J7GHA2"/>
<dbReference type="InterPro" id="IPR021145">
    <property type="entry name" value="Portal_protein_SPP1_Gp6-like"/>
</dbReference>
<evidence type="ECO:0000256" key="1">
    <source>
        <dbReference type="SAM" id="MobiDB-lite"/>
    </source>
</evidence>
<dbReference type="RefSeq" id="WP_197004370.1">
    <property type="nucleotide sequence ID" value="NZ_BONS01000020.1"/>
</dbReference>
<gene>
    <name evidence="2" type="ORF">IW245_003709</name>
</gene>
<comment type="caution">
    <text evidence="2">The sequence shown here is derived from an EMBL/GenBank/DDBJ whole genome shotgun (WGS) entry which is preliminary data.</text>
</comment>
<sequence length="486" mass="53302">MGQAVSELIGIIRDAQPKRLQEVERLREVNRYIKGQHQPSYLPKNAKAEYRALVQRAVTCWLPLIVDVLAQNLYVEGYRDRKSGVTAAAWDEWTGNGMDMRQHAVHRGALGLGVSYATVLPAVPGRRRTKAKSVIRPVSALSMMALYDDEVDDDWPEYALQYKVKSYGPDKGTTVRVTDSENVYTLFGKGVHLEGELAQVADLDSFELVSTLRHGFDVCPVVRFRNRIETDPDGYPIGEVEPLMGTQDRLNDTLLALSMAQIYGAHRQRWATGLAIPEDAAGNPVEPFNSAVNRLWHTDDPEVKFGEFGETSLTGYIASFESGVKSMAAIAQVPPHYLLGGLTNLSAEALAAAESGLGRRVSERKSMFGVSWDQVLQLAAIAAGINEPPDTDVIVWRDTEARSLAATVDAWGKAVTMLQLPPEAVWERIPGITADDIAFWKRLRAEADVQTLLRKELEAQMLQEVHANGGDPGGGPAHEPALPAAA</sequence>
<evidence type="ECO:0000313" key="2">
    <source>
        <dbReference type="EMBL" id="MBG6137515.1"/>
    </source>
</evidence>
<protein>
    <recommendedName>
        <fullName evidence="4">Portal protein</fullName>
    </recommendedName>
</protein>
<dbReference type="Pfam" id="PF05133">
    <property type="entry name" value="SPP1_portal"/>
    <property type="match status" value="1"/>
</dbReference>
<name>A0A8J7GHA2_9ACTN</name>
<accession>A0A8J7GHA2</accession>
<dbReference type="EMBL" id="JADOUF010000001">
    <property type="protein sequence ID" value="MBG6137515.1"/>
    <property type="molecule type" value="Genomic_DNA"/>
</dbReference>